<keyword evidence="2" id="KW-1185">Reference proteome</keyword>
<name>A0A7W9AG44_9SPHN</name>
<gene>
    <name evidence="1" type="ORF">FHS49_000995</name>
</gene>
<proteinExistence type="predicted"/>
<sequence>MKRDLVNPVRDLLDAAVRHRTVRMSCTRCPRVSNYDPHAMWWLFERKGWADWIRDVHRHFYCPDCRKTNGAKVRPRVETLDGLVPVDTHLAMPSERDWKNALGRRR</sequence>
<reference evidence="1 2" key="1">
    <citation type="submission" date="2020-08" db="EMBL/GenBank/DDBJ databases">
        <title>Genomic Encyclopedia of Type Strains, Phase IV (KMG-IV): sequencing the most valuable type-strain genomes for metagenomic binning, comparative biology and taxonomic classification.</title>
        <authorList>
            <person name="Goeker M."/>
        </authorList>
    </citation>
    <scope>NUCLEOTIDE SEQUENCE [LARGE SCALE GENOMIC DNA]</scope>
    <source>
        <strain evidence="1 2">DSM 25079</strain>
    </source>
</reference>
<dbReference type="AlphaFoldDB" id="A0A7W9AG44"/>
<comment type="caution">
    <text evidence="1">The sequence shown here is derived from an EMBL/GenBank/DDBJ whole genome shotgun (WGS) entry which is preliminary data.</text>
</comment>
<dbReference type="EMBL" id="JACIJC010000001">
    <property type="protein sequence ID" value="MBB5685004.1"/>
    <property type="molecule type" value="Genomic_DNA"/>
</dbReference>
<accession>A0A7W9AG44</accession>
<dbReference type="RefSeq" id="WP_184015797.1">
    <property type="nucleotide sequence ID" value="NZ_JACIJC010000001.1"/>
</dbReference>
<evidence type="ECO:0000313" key="2">
    <source>
        <dbReference type="Proteomes" id="UP000549617"/>
    </source>
</evidence>
<protein>
    <submittedName>
        <fullName evidence="1">Uncharacterized protein</fullName>
    </submittedName>
</protein>
<evidence type="ECO:0000313" key="1">
    <source>
        <dbReference type="EMBL" id="MBB5685004.1"/>
    </source>
</evidence>
<dbReference type="Proteomes" id="UP000549617">
    <property type="component" value="Unassembled WGS sequence"/>
</dbReference>
<organism evidence="1 2">
    <name type="scientific">Sphingobium boeckii</name>
    <dbReference type="NCBI Taxonomy" id="1082345"/>
    <lineage>
        <taxon>Bacteria</taxon>
        <taxon>Pseudomonadati</taxon>
        <taxon>Pseudomonadota</taxon>
        <taxon>Alphaproteobacteria</taxon>
        <taxon>Sphingomonadales</taxon>
        <taxon>Sphingomonadaceae</taxon>
        <taxon>Sphingobium</taxon>
    </lineage>
</organism>